<dbReference type="OrthoDB" id="3223377at2759"/>
<dbReference type="HOGENOM" id="CLU_1938922_0_0_1"/>
<gene>
    <name evidence="2" type="ORF">PHLGIDRAFT_122887</name>
</gene>
<evidence type="ECO:0000313" key="2">
    <source>
        <dbReference type="EMBL" id="KIP01955.1"/>
    </source>
</evidence>
<keyword evidence="3" id="KW-1185">Reference proteome</keyword>
<keyword evidence="1" id="KW-0812">Transmembrane</keyword>
<protein>
    <submittedName>
        <fullName evidence="2">Uncharacterized protein</fullName>
    </submittedName>
</protein>
<keyword evidence="1" id="KW-0472">Membrane</keyword>
<accession>A0A0C3S2Q3</accession>
<sequence>MRASPKWNTGSSTPGIWSSSSTDFISTSSSVVFHAGHPDAWIRSFLVTNFGNRGFLQETIWSIPAFSITTTAADVLVQSWYCHRVWMLSDRNRWSTFPLIALVAAGAVVSLVSDVKLSVPSSVKSTSRAN</sequence>
<dbReference type="AlphaFoldDB" id="A0A0C3S2Q3"/>
<feature type="transmembrane region" description="Helical" evidence="1">
    <location>
        <begin position="94"/>
        <end position="113"/>
    </location>
</feature>
<dbReference type="Proteomes" id="UP000053257">
    <property type="component" value="Unassembled WGS sequence"/>
</dbReference>
<dbReference type="EMBL" id="KN840718">
    <property type="protein sequence ID" value="KIP01955.1"/>
    <property type="molecule type" value="Genomic_DNA"/>
</dbReference>
<name>A0A0C3S2Q3_PHLG1</name>
<keyword evidence="1" id="KW-1133">Transmembrane helix</keyword>
<evidence type="ECO:0000313" key="3">
    <source>
        <dbReference type="Proteomes" id="UP000053257"/>
    </source>
</evidence>
<evidence type="ECO:0000256" key="1">
    <source>
        <dbReference type="SAM" id="Phobius"/>
    </source>
</evidence>
<organism evidence="2 3">
    <name type="scientific">Phlebiopsis gigantea (strain 11061_1 CR5-6)</name>
    <name type="common">White-rot fungus</name>
    <name type="synonym">Peniophora gigantea</name>
    <dbReference type="NCBI Taxonomy" id="745531"/>
    <lineage>
        <taxon>Eukaryota</taxon>
        <taxon>Fungi</taxon>
        <taxon>Dikarya</taxon>
        <taxon>Basidiomycota</taxon>
        <taxon>Agaricomycotina</taxon>
        <taxon>Agaricomycetes</taxon>
        <taxon>Polyporales</taxon>
        <taxon>Phanerochaetaceae</taxon>
        <taxon>Phlebiopsis</taxon>
    </lineage>
</organism>
<proteinExistence type="predicted"/>
<reference evidence="2 3" key="1">
    <citation type="journal article" date="2014" name="PLoS Genet.">
        <title>Analysis of the Phlebiopsis gigantea genome, transcriptome and secretome provides insight into its pioneer colonization strategies of wood.</title>
        <authorList>
            <person name="Hori C."/>
            <person name="Ishida T."/>
            <person name="Igarashi K."/>
            <person name="Samejima M."/>
            <person name="Suzuki H."/>
            <person name="Master E."/>
            <person name="Ferreira P."/>
            <person name="Ruiz-Duenas F.J."/>
            <person name="Held B."/>
            <person name="Canessa P."/>
            <person name="Larrondo L.F."/>
            <person name="Schmoll M."/>
            <person name="Druzhinina I.S."/>
            <person name="Kubicek C.P."/>
            <person name="Gaskell J.A."/>
            <person name="Kersten P."/>
            <person name="St John F."/>
            <person name="Glasner J."/>
            <person name="Sabat G."/>
            <person name="Splinter BonDurant S."/>
            <person name="Syed K."/>
            <person name="Yadav J."/>
            <person name="Mgbeahuruike A.C."/>
            <person name="Kovalchuk A."/>
            <person name="Asiegbu F.O."/>
            <person name="Lackner G."/>
            <person name="Hoffmeister D."/>
            <person name="Rencoret J."/>
            <person name="Gutierrez A."/>
            <person name="Sun H."/>
            <person name="Lindquist E."/>
            <person name="Barry K."/>
            <person name="Riley R."/>
            <person name="Grigoriev I.V."/>
            <person name="Henrissat B."/>
            <person name="Kues U."/>
            <person name="Berka R.M."/>
            <person name="Martinez A.T."/>
            <person name="Covert S.F."/>
            <person name="Blanchette R.A."/>
            <person name="Cullen D."/>
        </authorList>
    </citation>
    <scope>NUCLEOTIDE SEQUENCE [LARGE SCALE GENOMIC DNA]</scope>
    <source>
        <strain evidence="2 3">11061_1 CR5-6</strain>
    </source>
</reference>